<sequence>MVHLHQVQGKLYNFKHKSELTELNMTIDPNVTDIVRKHMVICLELVHGRKDYVKVMTVRPFHYLAIESTQLNQKPDNISLKDDHEYIPISPVPKKPYPIQLRIRNNLGWVYSRGQAVLRLTTLPKFSFLKIDEYYEVSIHMLREANDDYGNPLSIPTKHHGGLAQLKDHVRRRDYIRENARARRVGEEQEGLLQTVHAIDNLALSSEVHNHG</sequence>
<dbReference type="AlphaFoldDB" id="W9CDD2"/>
<dbReference type="HOGENOM" id="CLU_093571_0_0_1"/>
<gene>
    <name evidence="1" type="ORF">SBOR_5779</name>
</gene>
<proteinExistence type="predicted"/>
<name>W9CDD2_SCLBF</name>
<dbReference type="OrthoDB" id="3552581at2759"/>
<dbReference type="EMBL" id="AYSA01000285">
    <property type="protein sequence ID" value="ESZ93838.1"/>
    <property type="molecule type" value="Genomic_DNA"/>
</dbReference>
<comment type="caution">
    <text evidence="1">The sequence shown here is derived from an EMBL/GenBank/DDBJ whole genome shotgun (WGS) entry which is preliminary data.</text>
</comment>
<keyword evidence="2" id="KW-1185">Reference proteome</keyword>
<protein>
    <submittedName>
        <fullName evidence="1">Uncharacterized protein</fullName>
    </submittedName>
</protein>
<reference evidence="1 2" key="1">
    <citation type="journal article" date="2014" name="Genome Announc.">
        <title>Draft genome sequence of Sclerotinia borealis, a psychrophilic plant pathogenic fungus.</title>
        <authorList>
            <person name="Mardanov A.V."/>
            <person name="Beletsky A.V."/>
            <person name="Kadnikov V.V."/>
            <person name="Ignatov A.N."/>
            <person name="Ravin N.V."/>
        </authorList>
    </citation>
    <scope>NUCLEOTIDE SEQUENCE [LARGE SCALE GENOMIC DNA]</scope>
    <source>
        <strain evidence="2">F-4157</strain>
    </source>
</reference>
<evidence type="ECO:0000313" key="1">
    <source>
        <dbReference type="EMBL" id="ESZ93838.1"/>
    </source>
</evidence>
<accession>W9CDD2</accession>
<dbReference type="Proteomes" id="UP000019487">
    <property type="component" value="Unassembled WGS sequence"/>
</dbReference>
<organism evidence="1 2">
    <name type="scientific">Sclerotinia borealis (strain F-4128)</name>
    <dbReference type="NCBI Taxonomy" id="1432307"/>
    <lineage>
        <taxon>Eukaryota</taxon>
        <taxon>Fungi</taxon>
        <taxon>Dikarya</taxon>
        <taxon>Ascomycota</taxon>
        <taxon>Pezizomycotina</taxon>
        <taxon>Leotiomycetes</taxon>
        <taxon>Helotiales</taxon>
        <taxon>Sclerotiniaceae</taxon>
        <taxon>Sclerotinia</taxon>
    </lineage>
</organism>
<evidence type="ECO:0000313" key="2">
    <source>
        <dbReference type="Proteomes" id="UP000019487"/>
    </source>
</evidence>